<sequence length="553" mass="59216">MHSTLVALIALPFAAWAINSSVNHTVIDDNRAVELPGVLRYPIKGVQGSSGLSKRQDGQSLHSQRHGLIYTIKLDIGTPKSTVDVQFDTGSSQLWVNPICSHAARPADCTKLGRLRYSSTLKTLGKTHKLTYGRGYAYVKYVRDFVQVGSAKLPNQTFGVAIDSGFVSAGILGVGPSKRGMKNSDFVVNSLHKQGFTKSIAFGVDLQGIASARGSVVFGGVDLKKFRGTLHATPILDRAAAPDHAPRYWINLDSISQTAGGETVTLVDQRFPVFLDTGATLSYFPPSIVRKLLQGFPGAKRDKYANYIVNCSLRRQNASVDFQFGSTVIRAAYKDFIYPFDDNACALGFTEATDKAYILGDSFLRSAYVVFDQTNRQLALAQAADCGTRLVAIGPGPAGPLVGECGRPPVTSNTTFHTFTKRTSNKTSSSTKMTTTASPTYTSTLTTTKVYTITTEIVTSLTTSHPGENPKPTYRMHSRLHRGSRLPPHPKSTAGCPNGGDCPPPAVVIPTETGVIPRPGRPLKAPVTAGASSMGAGAFILVITAIVMLYAGH</sequence>
<feature type="signal peptide" evidence="8">
    <location>
        <begin position="1"/>
        <end position="17"/>
    </location>
</feature>
<dbReference type="PANTHER" id="PTHR47966:SF65">
    <property type="entry name" value="ASPARTIC-TYPE ENDOPEPTIDASE"/>
    <property type="match status" value="1"/>
</dbReference>
<dbReference type="CDD" id="cd05474">
    <property type="entry name" value="SAP_like"/>
    <property type="match status" value="1"/>
</dbReference>
<evidence type="ECO:0000313" key="11">
    <source>
        <dbReference type="Proteomes" id="UP000510686"/>
    </source>
</evidence>
<keyword evidence="11" id="KW-1185">Reference proteome</keyword>
<dbReference type="PANTHER" id="PTHR47966">
    <property type="entry name" value="BETA-SITE APP-CLEAVING ENZYME, ISOFORM A-RELATED"/>
    <property type="match status" value="1"/>
</dbReference>
<dbReference type="GO" id="GO:0004190">
    <property type="term" value="F:aspartic-type endopeptidase activity"/>
    <property type="evidence" value="ECO:0007669"/>
    <property type="project" value="UniProtKB-KW"/>
</dbReference>
<feature type="transmembrane region" description="Helical" evidence="7">
    <location>
        <begin position="531"/>
        <end position="551"/>
    </location>
</feature>
<dbReference type="PROSITE" id="PS51767">
    <property type="entry name" value="PEPTIDASE_A1"/>
    <property type="match status" value="1"/>
</dbReference>
<name>A0A7D5YQ75_9HYPO</name>
<dbReference type="InterPro" id="IPR001461">
    <property type="entry name" value="Aspartic_peptidase_A1"/>
</dbReference>
<feature type="active site" evidence="6">
    <location>
        <position position="276"/>
    </location>
</feature>
<comment type="similarity">
    <text evidence="1">Belongs to the peptidase A1 family.</text>
</comment>
<keyword evidence="5" id="KW-0378">Hydrolase</keyword>
<evidence type="ECO:0000256" key="6">
    <source>
        <dbReference type="PIRSR" id="PIRSR601461-1"/>
    </source>
</evidence>
<evidence type="ECO:0000256" key="8">
    <source>
        <dbReference type="SAM" id="SignalP"/>
    </source>
</evidence>
<dbReference type="GeneID" id="26244171"/>
<keyword evidence="4" id="KW-0064">Aspartyl protease</keyword>
<dbReference type="RefSeq" id="XP_014542798.2">
    <property type="nucleotide sequence ID" value="XM_014687312.2"/>
</dbReference>
<dbReference type="EMBL" id="CP058932">
    <property type="protein sequence ID" value="QLI65482.1"/>
    <property type="molecule type" value="Genomic_DNA"/>
</dbReference>
<reference evidence="10 11" key="1">
    <citation type="submission" date="2020-07" db="EMBL/GenBank/DDBJ databases">
        <title>Telomere length de novo assembly of all 7 chromosomes of the fungus, Metarhizium brunneum, using a novel assembly pipeline.</title>
        <authorList>
            <person name="Saud z."/>
            <person name="Kortsinoglou A."/>
            <person name="Kouvelis V.N."/>
            <person name="Butt T.M."/>
        </authorList>
    </citation>
    <scope>NUCLEOTIDE SEQUENCE [LARGE SCALE GENOMIC DNA]</scope>
    <source>
        <strain evidence="10 11">4556</strain>
    </source>
</reference>
<dbReference type="KEGG" id="mbrn:26244171"/>
<dbReference type="PRINTS" id="PR00792">
    <property type="entry name" value="PEPSIN"/>
</dbReference>
<evidence type="ECO:0000256" key="2">
    <source>
        <dbReference type="ARBA" id="ARBA00022670"/>
    </source>
</evidence>
<dbReference type="InterPro" id="IPR033876">
    <property type="entry name" value="SAP-like"/>
</dbReference>
<accession>A0A7D5YQ75</accession>
<evidence type="ECO:0000256" key="5">
    <source>
        <dbReference type="ARBA" id="ARBA00022801"/>
    </source>
</evidence>
<evidence type="ECO:0000259" key="9">
    <source>
        <dbReference type="PROSITE" id="PS51767"/>
    </source>
</evidence>
<dbReference type="InterPro" id="IPR021109">
    <property type="entry name" value="Peptidase_aspartic_dom_sf"/>
</dbReference>
<keyword evidence="3 8" id="KW-0732">Signal</keyword>
<dbReference type="SUPFAM" id="SSF50630">
    <property type="entry name" value="Acid proteases"/>
    <property type="match status" value="1"/>
</dbReference>
<dbReference type="AlphaFoldDB" id="A0A7D5YQ75"/>
<dbReference type="Pfam" id="PF00026">
    <property type="entry name" value="Asp"/>
    <property type="match status" value="1"/>
</dbReference>
<feature type="active site" evidence="6">
    <location>
        <position position="88"/>
    </location>
</feature>
<protein>
    <submittedName>
        <fullName evidence="10">Aspartic proteinase yapsin-3</fullName>
    </submittedName>
</protein>
<proteinExistence type="inferred from homology"/>
<dbReference type="Proteomes" id="UP000510686">
    <property type="component" value="Chromosome 1"/>
</dbReference>
<feature type="domain" description="Peptidase A1" evidence="9">
    <location>
        <begin position="70"/>
        <end position="381"/>
    </location>
</feature>
<gene>
    <name evidence="10" type="primary">YPS3_0</name>
    <name evidence="10" type="ORF">G6M90_00g002850</name>
</gene>
<keyword evidence="7" id="KW-1133">Transmembrane helix</keyword>
<dbReference type="OrthoDB" id="771136at2759"/>
<evidence type="ECO:0000256" key="1">
    <source>
        <dbReference type="ARBA" id="ARBA00007447"/>
    </source>
</evidence>
<keyword evidence="7" id="KW-0472">Membrane</keyword>
<dbReference type="InterPro" id="IPR033121">
    <property type="entry name" value="PEPTIDASE_A1"/>
</dbReference>
<dbReference type="Gene3D" id="2.40.70.10">
    <property type="entry name" value="Acid Proteases"/>
    <property type="match status" value="2"/>
</dbReference>
<organism evidence="10 11">
    <name type="scientific">Metarhizium brunneum</name>
    <dbReference type="NCBI Taxonomy" id="500148"/>
    <lineage>
        <taxon>Eukaryota</taxon>
        <taxon>Fungi</taxon>
        <taxon>Dikarya</taxon>
        <taxon>Ascomycota</taxon>
        <taxon>Pezizomycotina</taxon>
        <taxon>Sordariomycetes</taxon>
        <taxon>Hypocreomycetidae</taxon>
        <taxon>Hypocreales</taxon>
        <taxon>Clavicipitaceae</taxon>
        <taxon>Metarhizium</taxon>
    </lineage>
</organism>
<keyword evidence="2" id="KW-0645">Protease</keyword>
<keyword evidence="7" id="KW-0812">Transmembrane</keyword>
<evidence type="ECO:0000313" key="10">
    <source>
        <dbReference type="EMBL" id="QLI65482.1"/>
    </source>
</evidence>
<evidence type="ECO:0000256" key="7">
    <source>
        <dbReference type="SAM" id="Phobius"/>
    </source>
</evidence>
<evidence type="ECO:0000256" key="3">
    <source>
        <dbReference type="ARBA" id="ARBA00022729"/>
    </source>
</evidence>
<evidence type="ECO:0000256" key="4">
    <source>
        <dbReference type="ARBA" id="ARBA00022750"/>
    </source>
</evidence>
<dbReference type="GO" id="GO:0006508">
    <property type="term" value="P:proteolysis"/>
    <property type="evidence" value="ECO:0007669"/>
    <property type="project" value="UniProtKB-KW"/>
</dbReference>
<feature type="chain" id="PRO_5028941386" evidence="8">
    <location>
        <begin position="18"/>
        <end position="553"/>
    </location>
</feature>